<proteinExistence type="predicted"/>
<dbReference type="PANTHER" id="PTHR42867">
    <property type="entry name" value="MEMBRANE PROTEIN-RELATED"/>
    <property type="match status" value="1"/>
</dbReference>
<evidence type="ECO:0000313" key="2">
    <source>
        <dbReference type="EMBL" id="PNH18046.1"/>
    </source>
</evidence>
<dbReference type="InterPro" id="IPR010787">
    <property type="entry name" value="DUF1385"/>
</dbReference>
<keyword evidence="1" id="KW-1133">Transmembrane helix</keyword>
<gene>
    <name evidence="2" type="ORF">B7R76_06850</name>
</gene>
<dbReference type="RefSeq" id="WP_102892696.1">
    <property type="nucleotide sequence ID" value="NZ_NBZD01000004.1"/>
</dbReference>
<keyword evidence="1" id="KW-0812">Transmembrane</keyword>
<name>A0A2J8AZU5_9FIRM</name>
<dbReference type="Proteomes" id="UP000236394">
    <property type="component" value="Unassembled WGS sequence"/>
</dbReference>
<dbReference type="PANTHER" id="PTHR42867:SF1">
    <property type="entry name" value="MEMBRANE PROTEIN-RELATED"/>
    <property type="match status" value="1"/>
</dbReference>
<organism evidence="2 3">
    <name type="scientific">Mageeibacillus indolicus</name>
    <dbReference type="NCBI Taxonomy" id="884684"/>
    <lineage>
        <taxon>Bacteria</taxon>
        <taxon>Bacillati</taxon>
        <taxon>Bacillota</taxon>
        <taxon>Clostridia</taxon>
        <taxon>Eubacteriales</taxon>
        <taxon>Oscillospiraceae</taxon>
        <taxon>Mageeibacillus</taxon>
    </lineage>
</organism>
<evidence type="ECO:0000313" key="3">
    <source>
        <dbReference type="Proteomes" id="UP000236394"/>
    </source>
</evidence>
<feature type="transmembrane region" description="Helical" evidence="1">
    <location>
        <begin position="167"/>
        <end position="191"/>
    </location>
</feature>
<dbReference type="AlphaFoldDB" id="A0A2J8AZU5"/>
<feature type="transmembrane region" description="Helical" evidence="1">
    <location>
        <begin position="278"/>
        <end position="298"/>
    </location>
</feature>
<accession>A0A2J8AZU5</accession>
<feature type="transmembrane region" description="Helical" evidence="1">
    <location>
        <begin position="211"/>
        <end position="231"/>
    </location>
</feature>
<keyword evidence="1" id="KW-0472">Membrane</keyword>
<evidence type="ECO:0008006" key="4">
    <source>
        <dbReference type="Google" id="ProtNLM"/>
    </source>
</evidence>
<protein>
    <recommendedName>
        <fullName evidence="4">DUF1385 domain-containing protein</fullName>
    </recommendedName>
</protein>
<evidence type="ECO:0000256" key="1">
    <source>
        <dbReference type="SAM" id="Phobius"/>
    </source>
</evidence>
<reference evidence="3" key="1">
    <citation type="submission" date="2017-04" db="EMBL/GenBank/DDBJ databases">
        <authorList>
            <person name="Bumgarner R.E."/>
            <person name="Fredricks D.N."/>
            <person name="Srinivasan S."/>
        </authorList>
    </citation>
    <scope>NUCLEOTIDE SEQUENCE [LARGE SCALE GENOMIC DNA]</scope>
    <source>
        <strain evidence="3">KA00405</strain>
    </source>
</reference>
<comment type="caution">
    <text evidence="2">The sequence shown here is derived from an EMBL/GenBank/DDBJ whole genome shotgun (WGS) entry which is preliminary data.</text>
</comment>
<dbReference type="EMBL" id="NBZD01000004">
    <property type="protein sequence ID" value="PNH18046.1"/>
    <property type="molecule type" value="Genomic_DNA"/>
</dbReference>
<dbReference type="Pfam" id="PF07136">
    <property type="entry name" value="DUF1385"/>
    <property type="match status" value="1"/>
</dbReference>
<sequence length="377" mass="41127">MLSKKEKIKYFCVLLAAAIKKTTIGGQALMEGLMMVGPERVSVACRRRDGSINVQYLPPVRKNAINRVPILRGAVGLFRQMILGTKAMMLAAAQIEEDENSVAEQTTAAARTAATAQTAADAQAATDARPTADVQVAAAAQATAAARPEAAIERNKPSQQHNSLTTYALYGSAILGMVGGIAMFVLLPNLLAGLILRYSGLPIATTGKHTFIYSLFEGVIRLVILLGYLYLTSCIKDISRIWRYHGAEHKTIACYEAGEDLTVDNVARHSRFHPRCGTSFLFLLVFCSVFLFSVVGWYGLWLNLLIRLLLVPILAGLSYELLRWSGTHDRCLAGRIIATPGLWVQRLTTKEPDAPIIEVAIAAMKEVIPEDGRADIW</sequence>